<accession>A0A0P6XYB4</accession>
<organism evidence="1 2">
    <name type="scientific">Ardenticatena maritima</name>
    <dbReference type="NCBI Taxonomy" id="872965"/>
    <lineage>
        <taxon>Bacteria</taxon>
        <taxon>Bacillati</taxon>
        <taxon>Chloroflexota</taxon>
        <taxon>Ardenticatenia</taxon>
        <taxon>Ardenticatenales</taxon>
        <taxon>Ardenticatenaceae</taxon>
        <taxon>Ardenticatena</taxon>
    </lineage>
</organism>
<proteinExistence type="predicted"/>
<comment type="caution">
    <text evidence="1">The sequence shown here is derived from an EMBL/GenBank/DDBJ whole genome shotgun (WGS) entry which is preliminary data.</text>
</comment>
<dbReference type="OrthoDB" id="2428511at2"/>
<reference evidence="1 2" key="1">
    <citation type="submission" date="2015-07" db="EMBL/GenBank/DDBJ databases">
        <title>Whole genome sequence of Ardenticatena maritima DSM 23922.</title>
        <authorList>
            <person name="Hemp J."/>
            <person name="Ward L.M."/>
            <person name="Pace L.A."/>
            <person name="Fischer W.W."/>
        </authorList>
    </citation>
    <scope>NUCLEOTIDE SEQUENCE [LARGE SCALE GENOMIC DNA]</scope>
    <source>
        <strain evidence="1 2">110S</strain>
    </source>
</reference>
<evidence type="ECO:0000313" key="2">
    <source>
        <dbReference type="Proteomes" id="UP000050502"/>
    </source>
</evidence>
<evidence type="ECO:0000313" key="1">
    <source>
        <dbReference type="EMBL" id="KPL89608.1"/>
    </source>
</evidence>
<dbReference type="Proteomes" id="UP000050502">
    <property type="component" value="Unassembled WGS sequence"/>
</dbReference>
<dbReference type="RefSeq" id="WP_054493318.1">
    <property type="nucleotide sequence ID" value="NZ_BBZA01000153.1"/>
</dbReference>
<gene>
    <name evidence="1" type="ORF">SE16_04110</name>
</gene>
<protein>
    <submittedName>
        <fullName evidence="1">Uncharacterized protein</fullName>
    </submittedName>
</protein>
<dbReference type="EMBL" id="LGKN01000003">
    <property type="protein sequence ID" value="KPL89608.1"/>
    <property type="molecule type" value="Genomic_DNA"/>
</dbReference>
<sequence length="67" mass="7527">MADKVVYRSHVRIERVKGPLRRAYLPVEPDPVFFGVHSEIAEHYGVDQNVHEPHATTLDYLVAATAG</sequence>
<dbReference type="AlphaFoldDB" id="A0A0P6XYB4"/>
<name>A0A0P6XYB4_9CHLR</name>